<dbReference type="Gene3D" id="1.10.1740.10">
    <property type="match status" value="1"/>
</dbReference>
<evidence type="ECO:0000256" key="4">
    <source>
        <dbReference type="ARBA" id="ARBA00023082"/>
    </source>
</evidence>
<keyword evidence="4" id="KW-0731">Sigma factor</keyword>
<name>A0A4Y3R537_STRCI</name>
<accession>A0A4Y3R537</accession>
<feature type="domain" description="RNA polymerase sigma factor 70 region 4 type 2" evidence="7">
    <location>
        <begin position="125"/>
        <end position="176"/>
    </location>
</feature>
<dbReference type="InterPro" id="IPR036388">
    <property type="entry name" value="WH-like_DNA-bd_sf"/>
</dbReference>
<dbReference type="SUPFAM" id="SSF54427">
    <property type="entry name" value="NTF2-like"/>
    <property type="match status" value="1"/>
</dbReference>
<dbReference type="GO" id="GO:0000428">
    <property type="term" value="C:DNA-directed RNA polymerase complex"/>
    <property type="evidence" value="ECO:0007669"/>
    <property type="project" value="UniProtKB-KW"/>
</dbReference>
<evidence type="ECO:0000313" key="8">
    <source>
        <dbReference type="EMBL" id="GEB52664.1"/>
    </source>
</evidence>
<comment type="similarity">
    <text evidence="1">Belongs to the sigma-70 factor family. ECF subfamily.</text>
</comment>
<dbReference type="InterPro" id="IPR013325">
    <property type="entry name" value="RNA_pol_sigma_r2"/>
</dbReference>
<evidence type="ECO:0000256" key="2">
    <source>
        <dbReference type="ARBA" id="ARBA00011344"/>
    </source>
</evidence>
<dbReference type="GO" id="GO:0016987">
    <property type="term" value="F:sigma factor activity"/>
    <property type="evidence" value="ECO:0007669"/>
    <property type="project" value="UniProtKB-KW"/>
</dbReference>
<sequence>MGGAHGAGAGTPEQEELAARFEAQRAELTRLAHGMLGSLAEAEDAVQEAWFRLARHGGAGIANPAAWLRTVLSRICLDALRARAARPEEPSGGPLPDDVWCDGVPGREGGRGPEDEAVLVEAVGRALLVVLERLGPAERVAFVLHDLFAVPFEGIAPVVDRTPAAAKKLASRARARVRGTGPVPERAGQRRLVEAFLAAAREGDLDGLLAVLAPDVVRRSDPAAVPEGAALSARGARKVAGETLVLARRSRFAAPALVDGGVGVVVAPRGRLLLALTFTFTAGSTGATGVTGGARGSEGAGGYAVGDAERTAGAFAERIAGYEVIADPARLAALELAVPVE</sequence>
<keyword evidence="9" id="KW-1185">Reference proteome</keyword>
<dbReference type="AlphaFoldDB" id="A0A4Y3R537"/>
<dbReference type="Pfam" id="PF08281">
    <property type="entry name" value="Sigma70_r4_2"/>
    <property type="match status" value="1"/>
</dbReference>
<keyword evidence="3" id="KW-0805">Transcription regulation</keyword>
<comment type="subunit">
    <text evidence="2">Interacts transiently with the RNA polymerase catalytic core formed by RpoA, RpoB, RpoC and RpoZ (2 alpha, 1 beta, 1 beta' and 1 omega subunit) to form the RNA polymerase holoenzyme that can initiate transcription.</text>
</comment>
<evidence type="ECO:0000256" key="5">
    <source>
        <dbReference type="ARBA" id="ARBA00023163"/>
    </source>
</evidence>
<feature type="domain" description="RNA polymerase sigma-70 region 2" evidence="6">
    <location>
        <begin position="24"/>
        <end position="84"/>
    </location>
</feature>
<dbReference type="PANTHER" id="PTHR30173:SF43">
    <property type="entry name" value="ECF RNA POLYMERASE SIGMA FACTOR SIGI-RELATED"/>
    <property type="match status" value="1"/>
</dbReference>
<dbReference type="EMBL" id="BJMM01000034">
    <property type="protein sequence ID" value="GEB52664.1"/>
    <property type="molecule type" value="Genomic_DNA"/>
</dbReference>
<dbReference type="RefSeq" id="WP_141275686.1">
    <property type="nucleotide sequence ID" value="NZ_BJMM01000034.1"/>
</dbReference>
<dbReference type="InterPro" id="IPR052704">
    <property type="entry name" value="ECF_Sigma-70_Domain"/>
</dbReference>
<dbReference type="GO" id="GO:0003677">
    <property type="term" value="F:DNA binding"/>
    <property type="evidence" value="ECO:0007669"/>
    <property type="project" value="InterPro"/>
</dbReference>
<evidence type="ECO:0000313" key="9">
    <source>
        <dbReference type="Proteomes" id="UP000319210"/>
    </source>
</evidence>
<reference evidence="8 9" key="1">
    <citation type="submission" date="2019-06" db="EMBL/GenBank/DDBJ databases">
        <title>Whole genome shotgun sequence of Streptomyces cacaoi subsp. cacaoi NBRC 12748.</title>
        <authorList>
            <person name="Hosoyama A."/>
            <person name="Uohara A."/>
            <person name="Ohji S."/>
            <person name="Ichikawa N."/>
        </authorList>
    </citation>
    <scope>NUCLEOTIDE SEQUENCE [LARGE SCALE GENOMIC DNA]</scope>
    <source>
        <strain evidence="8 9">NBRC 12748</strain>
    </source>
</reference>
<comment type="caution">
    <text evidence="8">The sequence shown here is derived from an EMBL/GenBank/DDBJ whole genome shotgun (WGS) entry which is preliminary data.</text>
</comment>
<dbReference type="Proteomes" id="UP000319210">
    <property type="component" value="Unassembled WGS sequence"/>
</dbReference>
<dbReference type="PANTHER" id="PTHR30173">
    <property type="entry name" value="SIGMA 19 FACTOR"/>
    <property type="match status" value="1"/>
</dbReference>
<dbReference type="InterPro" id="IPR013324">
    <property type="entry name" value="RNA_pol_sigma_r3/r4-like"/>
</dbReference>
<dbReference type="Pfam" id="PF04542">
    <property type="entry name" value="Sigma70_r2"/>
    <property type="match status" value="1"/>
</dbReference>
<dbReference type="SUPFAM" id="SSF88946">
    <property type="entry name" value="Sigma2 domain of RNA polymerase sigma factors"/>
    <property type="match status" value="1"/>
</dbReference>
<keyword evidence="8" id="KW-0240">DNA-directed RNA polymerase</keyword>
<evidence type="ECO:0000256" key="3">
    <source>
        <dbReference type="ARBA" id="ARBA00023015"/>
    </source>
</evidence>
<organism evidence="8 9">
    <name type="scientific">Streptomyces cacaoi</name>
    <dbReference type="NCBI Taxonomy" id="1898"/>
    <lineage>
        <taxon>Bacteria</taxon>
        <taxon>Bacillati</taxon>
        <taxon>Actinomycetota</taxon>
        <taxon>Actinomycetes</taxon>
        <taxon>Kitasatosporales</taxon>
        <taxon>Streptomycetaceae</taxon>
        <taxon>Streptomyces</taxon>
    </lineage>
</organism>
<dbReference type="OrthoDB" id="3211555at2"/>
<keyword evidence="5" id="KW-0804">Transcription</keyword>
<dbReference type="GO" id="GO:0006352">
    <property type="term" value="P:DNA-templated transcription initiation"/>
    <property type="evidence" value="ECO:0007669"/>
    <property type="project" value="InterPro"/>
</dbReference>
<protein>
    <submittedName>
        <fullName evidence="8">DNA-directed RNA polymerase sigma-70 factor</fullName>
    </submittedName>
</protein>
<gene>
    <name evidence="8" type="primary">rpoE_2</name>
    <name evidence="8" type="ORF">SCA03_52150</name>
</gene>
<evidence type="ECO:0000259" key="6">
    <source>
        <dbReference type="Pfam" id="PF04542"/>
    </source>
</evidence>
<dbReference type="InterPro" id="IPR007627">
    <property type="entry name" value="RNA_pol_sigma70_r2"/>
</dbReference>
<evidence type="ECO:0000259" key="7">
    <source>
        <dbReference type="Pfam" id="PF08281"/>
    </source>
</evidence>
<proteinExistence type="inferred from homology"/>
<evidence type="ECO:0000256" key="1">
    <source>
        <dbReference type="ARBA" id="ARBA00010641"/>
    </source>
</evidence>
<dbReference type="InterPro" id="IPR032710">
    <property type="entry name" value="NTF2-like_dom_sf"/>
</dbReference>
<dbReference type="InterPro" id="IPR013249">
    <property type="entry name" value="RNA_pol_sigma70_r4_t2"/>
</dbReference>
<dbReference type="Gene3D" id="3.10.450.50">
    <property type="match status" value="1"/>
</dbReference>
<dbReference type="SUPFAM" id="SSF88659">
    <property type="entry name" value="Sigma3 and sigma4 domains of RNA polymerase sigma factors"/>
    <property type="match status" value="1"/>
</dbReference>
<dbReference type="Gene3D" id="1.10.10.10">
    <property type="entry name" value="Winged helix-like DNA-binding domain superfamily/Winged helix DNA-binding domain"/>
    <property type="match status" value="1"/>
</dbReference>